<evidence type="ECO:0000256" key="2">
    <source>
        <dbReference type="SAM" id="MobiDB-lite"/>
    </source>
</evidence>
<dbReference type="RefSeq" id="XP_040776680.1">
    <property type="nucleotide sequence ID" value="XM_040924540.1"/>
</dbReference>
<dbReference type="Proteomes" id="UP000803844">
    <property type="component" value="Unassembled WGS sequence"/>
</dbReference>
<feature type="domain" description="C2H2-type" evidence="3">
    <location>
        <begin position="97"/>
        <end position="124"/>
    </location>
</feature>
<proteinExistence type="predicted"/>
<dbReference type="AlphaFoldDB" id="A0A9P4Y3A9"/>
<feature type="region of interest" description="Disordered" evidence="2">
    <location>
        <begin position="113"/>
        <end position="135"/>
    </location>
</feature>
<dbReference type="OrthoDB" id="6077919at2759"/>
<dbReference type="GeneID" id="63841669"/>
<evidence type="ECO:0000313" key="4">
    <source>
        <dbReference type="EMBL" id="KAF3765719.1"/>
    </source>
</evidence>
<organism evidence="4 5">
    <name type="scientific">Cryphonectria parasitica (strain ATCC 38755 / EP155)</name>
    <dbReference type="NCBI Taxonomy" id="660469"/>
    <lineage>
        <taxon>Eukaryota</taxon>
        <taxon>Fungi</taxon>
        <taxon>Dikarya</taxon>
        <taxon>Ascomycota</taxon>
        <taxon>Pezizomycotina</taxon>
        <taxon>Sordariomycetes</taxon>
        <taxon>Sordariomycetidae</taxon>
        <taxon>Diaporthales</taxon>
        <taxon>Cryphonectriaceae</taxon>
        <taxon>Cryphonectria-Endothia species complex</taxon>
        <taxon>Cryphonectria</taxon>
    </lineage>
</organism>
<dbReference type="InterPro" id="IPR013087">
    <property type="entry name" value="Znf_C2H2_type"/>
</dbReference>
<keyword evidence="1" id="KW-0863">Zinc-finger</keyword>
<evidence type="ECO:0000256" key="1">
    <source>
        <dbReference type="PROSITE-ProRule" id="PRU00042"/>
    </source>
</evidence>
<gene>
    <name evidence="4" type="ORF">M406DRAFT_54564</name>
</gene>
<evidence type="ECO:0000259" key="3">
    <source>
        <dbReference type="PROSITE" id="PS50157"/>
    </source>
</evidence>
<keyword evidence="5" id="KW-1185">Reference proteome</keyword>
<protein>
    <recommendedName>
        <fullName evidence="3">C2H2-type domain-containing protein</fullName>
    </recommendedName>
</protein>
<dbReference type="GO" id="GO:0008270">
    <property type="term" value="F:zinc ion binding"/>
    <property type="evidence" value="ECO:0007669"/>
    <property type="project" value="UniProtKB-KW"/>
</dbReference>
<feature type="compositionally biased region" description="Basic and acidic residues" evidence="2">
    <location>
        <begin position="114"/>
        <end position="135"/>
    </location>
</feature>
<dbReference type="PROSITE" id="PS50157">
    <property type="entry name" value="ZINC_FINGER_C2H2_2"/>
    <property type="match status" value="1"/>
</dbReference>
<sequence length="135" mass="14844">MAIEPPAETSPSMEDIEGVSGPPYQCPFPNCGSKQYGMKSSLKKHYLIHTKPILCEISLCPRAVQGNGYATNNDMQQHCWVSHRAHAIARGFPKPEAECGLCGKILTKKANLPRHQERSCPARPRKVDSTKEAGT</sequence>
<comment type="caution">
    <text evidence="4">The sequence shown here is derived from an EMBL/GenBank/DDBJ whole genome shotgun (WGS) entry which is preliminary data.</text>
</comment>
<dbReference type="EMBL" id="MU032347">
    <property type="protein sequence ID" value="KAF3765719.1"/>
    <property type="molecule type" value="Genomic_DNA"/>
</dbReference>
<reference evidence="4" key="1">
    <citation type="journal article" date="2020" name="Phytopathology">
        <title>Genome sequence of the chestnut blight fungus Cryphonectria parasitica EP155: A fundamental resource for an archetypical invasive plant pathogen.</title>
        <authorList>
            <person name="Crouch J.A."/>
            <person name="Dawe A."/>
            <person name="Aerts A."/>
            <person name="Barry K."/>
            <person name="Churchill A.C.L."/>
            <person name="Grimwood J."/>
            <person name="Hillman B."/>
            <person name="Milgroom M.G."/>
            <person name="Pangilinan J."/>
            <person name="Smith M."/>
            <person name="Salamov A."/>
            <person name="Schmutz J."/>
            <person name="Yadav J."/>
            <person name="Grigoriev I.V."/>
            <person name="Nuss D."/>
        </authorList>
    </citation>
    <scope>NUCLEOTIDE SEQUENCE</scope>
    <source>
        <strain evidence="4">EP155</strain>
    </source>
</reference>
<keyword evidence="1" id="KW-0479">Metal-binding</keyword>
<accession>A0A9P4Y3A9</accession>
<keyword evidence="1" id="KW-0862">Zinc</keyword>
<evidence type="ECO:0000313" key="5">
    <source>
        <dbReference type="Proteomes" id="UP000803844"/>
    </source>
</evidence>
<dbReference type="Gene3D" id="3.30.160.60">
    <property type="entry name" value="Classic Zinc Finger"/>
    <property type="match status" value="1"/>
</dbReference>
<name>A0A9P4Y3A9_CRYP1</name>